<name>A0A1X0QGS0_9MICR</name>
<evidence type="ECO:0000313" key="1">
    <source>
        <dbReference type="EMBL" id="ORD98976.1"/>
    </source>
</evidence>
<dbReference type="VEuPathDB" id="MicrosporidiaDB:A0H76_1615"/>
<reference evidence="1 2" key="1">
    <citation type="journal article" date="2017" name="Environ. Microbiol.">
        <title>Decay of the glycolytic pathway and adaptation to intranuclear parasitism within Enterocytozoonidae microsporidia.</title>
        <authorList>
            <person name="Wiredu Boakye D."/>
            <person name="Jaroenlak P."/>
            <person name="Prachumwat A."/>
            <person name="Williams T.A."/>
            <person name="Bateman K.S."/>
            <person name="Itsathitphaisarn O."/>
            <person name="Sritunyalucksana K."/>
            <person name="Paszkiewicz K.H."/>
            <person name="Moore K.A."/>
            <person name="Stentiford G.D."/>
            <person name="Williams B.A."/>
        </authorList>
    </citation>
    <scope>NUCLEOTIDE SEQUENCE [LARGE SCALE GENOMIC DNA]</scope>
    <source>
        <strain evidence="2">canceri</strain>
    </source>
</reference>
<dbReference type="EMBL" id="LTAI01000352">
    <property type="protein sequence ID" value="ORD98976.1"/>
    <property type="molecule type" value="Genomic_DNA"/>
</dbReference>
<proteinExistence type="predicted"/>
<evidence type="ECO:0000313" key="2">
    <source>
        <dbReference type="Proteomes" id="UP000192501"/>
    </source>
</evidence>
<sequence length="485" mass="58267">MILALNFMIEKEETEIENARLSKLNQFMHKMIYVYDTIEEIEKNNLAYFDNIEKFECRDENLKTVQNKMEKHPTKNSEYLSCKRPLIMDAYSETNDIKLIESTKELISPTYSEYFNKIDKNIEIKLEACRLCGKEICLCYMNNSVLSSPVGNEELKGKPKEKESIYENTDYIFYLSDLFGINSKKSIKRHVLLNDRDLRQRVIKNKCVIDENIREIDNTSRLDNNYIKDHKWGEFIKEESINDYSCVKIEKLEKIEPIEIKDFDGKEFAFAVYNFGNDLISIKNYTNLDMKLVVLIHNKYYHKSNSSLHFDKVSITDDMARVVVERCWCKEDRNMFEKYLYRYSKAYESYSNCTFIDKKTLFDFQLYYHAFVNLCLLKSWSPNDRKIFQSYYPFFKKDWAMYTRQVYIDDYLVNEIKGKMTLLDKTDKEIREYYNVYYKKLNDFELGVDISKYGIVNNLSFFRDELIDLYFKSGRKNRKRENKLN</sequence>
<dbReference type="VEuPathDB" id="MicrosporidiaDB:HERIO_2133"/>
<dbReference type="Proteomes" id="UP000192501">
    <property type="component" value="Unassembled WGS sequence"/>
</dbReference>
<comment type="caution">
    <text evidence="1">The sequence shown here is derived from an EMBL/GenBank/DDBJ whole genome shotgun (WGS) entry which is preliminary data.</text>
</comment>
<gene>
    <name evidence="1" type="ORF">A0H76_1615</name>
</gene>
<dbReference type="AlphaFoldDB" id="A0A1X0QGS0"/>
<organism evidence="1 2">
    <name type="scientific">Hepatospora eriocheir</name>
    <dbReference type="NCBI Taxonomy" id="1081669"/>
    <lineage>
        <taxon>Eukaryota</taxon>
        <taxon>Fungi</taxon>
        <taxon>Fungi incertae sedis</taxon>
        <taxon>Microsporidia</taxon>
        <taxon>Hepatosporidae</taxon>
        <taxon>Hepatospora</taxon>
    </lineage>
</organism>
<accession>A0A1X0QGS0</accession>
<protein>
    <submittedName>
        <fullName evidence="1">Uncharacterized protein</fullName>
    </submittedName>
</protein>